<dbReference type="Proteomes" id="UP000231086">
    <property type="component" value="Unassembled WGS sequence"/>
</dbReference>
<evidence type="ECO:0008006" key="3">
    <source>
        <dbReference type="Google" id="ProtNLM"/>
    </source>
</evidence>
<name>A0A2M8KJF1_9BACT</name>
<reference evidence="2" key="1">
    <citation type="submission" date="2017-09" db="EMBL/GenBank/DDBJ databases">
        <title>Depth-based differentiation of microbial function through sediment-hosted aquifers and enrichment of novel symbionts in the deep terrestrial subsurface.</title>
        <authorList>
            <person name="Probst A.J."/>
            <person name="Ladd B."/>
            <person name="Jarett J.K."/>
            <person name="Geller-Mcgrath D.E."/>
            <person name="Sieber C.M.K."/>
            <person name="Emerson J.B."/>
            <person name="Anantharaman K."/>
            <person name="Thomas B.C."/>
            <person name="Malmstrom R."/>
            <person name="Stieglmeier M."/>
            <person name="Klingl A."/>
            <person name="Woyke T."/>
            <person name="Ryan C.M."/>
            <person name="Banfield J.F."/>
        </authorList>
    </citation>
    <scope>NUCLEOTIDE SEQUENCE [LARGE SCALE GENOMIC DNA]</scope>
</reference>
<gene>
    <name evidence="1" type="ORF">COU85_00355</name>
</gene>
<dbReference type="SUPFAM" id="SSF53756">
    <property type="entry name" value="UDP-Glycosyltransferase/glycogen phosphorylase"/>
    <property type="match status" value="1"/>
</dbReference>
<protein>
    <recommendedName>
        <fullName evidence="3">Glycosyl transferase family 1 domain-containing protein</fullName>
    </recommendedName>
</protein>
<dbReference type="Gene3D" id="3.40.50.2000">
    <property type="entry name" value="Glycogen Phosphorylase B"/>
    <property type="match status" value="1"/>
</dbReference>
<organism evidence="1 2">
    <name type="scientific">Candidatus Portnoybacteria bacterium CG10_big_fil_rev_8_21_14_0_10_44_7</name>
    <dbReference type="NCBI Taxonomy" id="1974816"/>
    <lineage>
        <taxon>Bacteria</taxon>
        <taxon>Candidatus Portnoyibacteriota</taxon>
    </lineage>
</organism>
<sequence length="406" mass="46743">MVKSNILIFDEQGFFYGSTQKLLRQMAKILAKEFNVFYLACGSGNSEPEARDLESAGVKLIINHYDFRQNREPYNLVVLRPSLSEIIKQNQIHCVYTTVFAHYQFPINSIPAGIPLILISPFGHYASNGNVVKTYVSGRGNRGRIMSRGVKNVVCFFNPLTDYAPEILNKPPVGERVVFGRIGNSKDSSFDPIAIKAFKKLEELFGEKVKYIVVNPAPAWKEWAARLNVKNIEFRPTITEFNELSKFYGEIDVLAHVRKDGETVGIAIGEAMLAGNPILTHKSRFHNDHFDILDASYAKWCETGAAEKYFENMKWMVEYKGQIREMGKLARARALEIFSLEKQVPKILEDFHEACRHYYHNSFFGKLKGYARLYWENLKAMPFFAGKLLTYHFPGFYKFLRKLYYK</sequence>
<dbReference type="EMBL" id="PFEA01000008">
    <property type="protein sequence ID" value="PJE60046.1"/>
    <property type="molecule type" value="Genomic_DNA"/>
</dbReference>
<dbReference type="AlphaFoldDB" id="A0A2M8KJF1"/>
<evidence type="ECO:0000313" key="1">
    <source>
        <dbReference type="EMBL" id="PJE60046.1"/>
    </source>
</evidence>
<proteinExistence type="predicted"/>
<accession>A0A2M8KJF1</accession>
<comment type="caution">
    <text evidence="1">The sequence shown here is derived from an EMBL/GenBank/DDBJ whole genome shotgun (WGS) entry which is preliminary data.</text>
</comment>
<evidence type="ECO:0000313" key="2">
    <source>
        <dbReference type="Proteomes" id="UP000231086"/>
    </source>
</evidence>